<dbReference type="PANTHER" id="PTHR33639:SF2">
    <property type="entry name" value="DUF393 DOMAIN-CONTAINING PROTEIN"/>
    <property type="match status" value="1"/>
</dbReference>
<sequence>MFDGECNFCDKSVQFIIKRDPKGYYNFASLQSNIGQELLKKYKLYSNLESFFLIEHDKAYEKSTAALRITKNLSGYWKLLYPLILVPVPFRNWLYRIIAKNRYKWFGKKDQCVIPSPEIRKRFID</sequence>
<comment type="caution">
    <text evidence="1">The sequence shown here is derived from an EMBL/GenBank/DDBJ whole genome shotgun (WGS) entry which is preliminary data.</text>
</comment>
<reference evidence="1 2" key="1">
    <citation type="submission" date="2020-08" db="EMBL/GenBank/DDBJ databases">
        <title>Genomic Encyclopedia of Type Strains, Phase IV (KMG-IV): sequencing the most valuable type-strain genomes for metagenomic binning, comparative biology and taxonomic classification.</title>
        <authorList>
            <person name="Goeker M."/>
        </authorList>
    </citation>
    <scope>NUCLEOTIDE SEQUENCE [LARGE SCALE GENOMIC DNA]</scope>
    <source>
        <strain evidence="1 2">DSM 105481</strain>
    </source>
</reference>
<organism evidence="1 2">
    <name type="scientific">Peribacillus huizhouensis</name>
    <dbReference type="NCBI Taxonomy" id="1501239"/>
    <lineage>
        <taxon>Bacteria</taxon>
        <taxon>Bacillati</taxon>
        <taxon>Bacillota</taxon>
        <taxon>Bacilli</taxon>
        <taxon>Bacillales</taxon>
        <taxon>Bacillaceae</taxon>
        <taxon>Peribacillus</taxon>
    </lineage>
</organism>
<proteinExistence type="predicted"/>
<accession>A0ABR6CPZ5</accession>
<evidence type="ECO:0000313" key="1">
    <source>
        <dbReference type="EMBL" id="MBA9027112.1"/>
    </source>
</evidence>
<gene>
    <name evidence="1" type="ORF">HNP81_002402</name>
</gene>
<protein>
    <submittedName>
        <fullName evidence="1">DCC family thiol-disulfide oxidoreductase YuxK</fullName>
    </submittedName>
</protein>
<dbReference type="Pfam" id="PF04134">
    <property type="entry name" value="DCC1-like"/>
    <property type="match status" value="1"/>
</dbReference>
<evidence type="ECO:0000313" key="2">
    <source>
        <dbReference type="Proteomes" id="UP000626697"/>
    </source>
</evidence>
<dbReference type="PANTHER" id="PTHR33639">
    <property type="entry name" value="THIOL-DISULFIDE OXIDOREDUCTASE DCC"/>
    <property type="match status" value="1"/>
</dbReference>
<dbReference type="EMBL" id="JACJHX010000006">
    <property type="protein sequence ID" value="MBA9027112.1"/>
    <property type="molecule type" value="Genomic_DNA"/>
</dbReference>
<dbReference type="InterPro" id="IPR007263">
    <property type="entry name" value="DCC1-like"/>
</dbReference>
<name>A0ABR6CPZ5_9BACI</name>
<keyword evidence="2" id="KW-1185">Reference proteome</keyword>
<dbReference type="Proteomes" id="UP000626697">
    <property type="component" value="Unassembled WGS sequence"/>
</dbReference>
<dbReference type="InterPro" id="IPR052927">
    <property type="entry name" value="DCC_oxidoreductase"/>
</dbReference>